<dbReference type="CDD" id="cd24070">
    <property type="entry name" value="ASKHA_NBD_ROK_AlsK"/>
    <property type="match status" value="1"/>
</dbReference>
<dbReference type="Proteomes" id="UP000824035">
    <property type="component" value="Unassembled WGS sequence"/>
</dbReference>
<dbReference type="EMBL" id="DXBV01000025">
    <property type="protein sequence ID" value="HIZ30165.1"/>
    <property type="molecule type" value="Genomic_DNA"/>
</dbReference>
<dbReference type="SUPFAM" id="SSF53067">
    <property type="entry name" value="Actin-like ATPase domain"/>
    <property type="match status" value="1"/>
</dbReference>
<dbReference type="PANTHER" id="PTHR18964">
    <property type="entry name" value="ROK (REPRESSOR, ORF, KINASE) FAMILY"/>
    <property type="match status" value="1"/>
</dbReference>
<accession>A0A9D2E3L3</accession>
<evidence type="ECO:0000256" key="1">
    <source>
        <dbReference type="ARBA" id="ARBA00006479"/>
    </source>
</evidence>
<reference evidence="2" key="2">
    <citation type="submission" date="2021-04" db="EMBL/GenBank/DDBJ databases">
        <authorList>
            <person name="Gilroy R."/>
        </authorList>
    </citation>
    <scope>NUCLEOTIDE SEQUENCE</scope>
    <source>
        <strain evidence="2">ChiGjej4B4-18154</strain>
    </source>
</reference>
<dbReference type="EC" id="2.7.1.55" evidence="2"/>
<organism evidence="2 3">
    <name type="scientific">Candidatus Allofournierella merdipullorum</name>
    <dbReference type="NCBI Taxonomy" id="2838595"/>
    <lineage>
        <taxon>Bacteria</taxon>
        <taxon>Bacillati</taxon>
        <taxon>Bacillota</taxon>
        <taxon>Clostridia</taxon>
        <taxon>Eubacteriales</taxon>
        <taxon>Oscillospiraceae</taxon>
        <taxon>Allofournierella</taxon>
    </lineage>
</organism>
<dbReference type="InterPro" id="IPR000600">
    <property type="entry name" value="ROK"/>
</dbReference>
<keyword evidence="2" id="KW-0808">Transferase</keyword>
<evidence type="ECO:0000313" key="3">
    <source>
        <dbReference type="Proteomes" id="UP000824035"/>
    </source>
</evidence>
<comment type="similarity">
    <text evidence="1">Belongs to the ROK (NagC/XylR) family.</text>
</comment>
<reference evidence="2" key="1">
    <citation type="journal article" date="2021" name="PeerJ">
        <title>Extensive microbial diversity within the chicken gut microbiome revealed by metagenomics and culture.</title>
        <authorList>
            <person name="Gilroy R."/>
            <person name="Ravi A."/>
            <person name="Getino M."/>
            <person name="Pursley I."/>
            <person name="Horton D.L."/>
            <person name="Alikhan N.F."/>
            <person name="Baker D."/>
            <person name="Gharbi K."/>
            <person name="Hall N."/>
            <person name="Watson M."/>
            <person name="Adriaenssens E.M."/>
            <person name="Foster-Nyarko E."/>
            <person name="Jarju S."/>
            <person name="Secka A."/>
            <person name="Antonio M."/>
            <person name="Oren A."/>
            <person name="Chaudhuri R.R."/>
            <person name="La Ragione R."/>
            <person name="Hildebrand F."/>
            <person name="Pallen M.J."/>
        </authorList>
    </citation>
    <scope>NUCLEOTIDE SEQUENCE</scope>
    <source>
        <strain evidence="2">ChiGjej4B4-18154</strain>
    </source>
</reference>
<evidence type="ECO:0000313" key="2">
    <source>
        <dbReference type="EMBL" id="HIZ30165.1"/>
    </source>
</evidence>
<sequence length="309" mass="33429">MMSNTDQQIGIDIGGTHLRIGIVRDGTVVSCGVYRSAEVFASGHAADALVSLIRRYADTAGGSVQAVSIGIPGSVCNDHRTIYCTPNLFAPDGSHLFENYDLASPLEQELGIPVYLNKDVNNLLRFDMALRPHPEKEILLGAYIGTGYGTAASVFGNVLEGAHGVAMDMGHMPLYHARQKCSCGKTGCAEAYASGLQLTRLQRKFFPKTPLEYIFLEHSGDEVIQEFIYACALPLATLAGAFDPHAIIIGGGVTEMEGFPRELLERLILEHVPLAVSDRHPCFYYSPNRADKGVIGAALYAQQQGKKEV</sequence>
<dbReference type="GO" id="GO:0008787">
    <property type="term" value="F:D-allose kinase activity"/>
    <property type="evidence" value="ECO:0007669"/>
    <property type="project" value="UniProtKB-EC"/>
</dbReference>
<dbReference type="Pfam" id="PF00480">
    <property type="entry name" value="ROK"/>
    <property type="match status" value="1"/>
</dbReference>
<dbReference type="AlphaFoldDB" id="A0A9D2E3L3"/>
<dbReference type="NCBIfam" id="NF007251">
    <property type="entry name" value="PRK09698.1"/>
    <property type="match status" value="1"/>
</dbReference>
<comment type="caution">
    <text evidence="2">The sequence shown here is derived from an EMBL/GenBank/DDBJ whole genome shotgun (WGS) entry which is preliminary data.</text>
</comment>
<proteinExistence type="inferred from homology"/>
<protein>
    <submittedName>
        <fullName evidence="2">Allose kinase</fullName>
        <ecNumber evidence="2">2.7.1.55</ecNumber>
    </submittedName>
</protein>
<name>A0A9D2E3L3_9FIRM</name>
<dbReference type="Gene3D" id="3.30.420.40">
    <property type="match status" value="2"/>
</dbReference>
<keyword evidence="2" id="KW-0418">Kinase</keyword>
<dbReference type="InterPro" id="IPR043129">
    <property type="entry name" value="ATPase_NBD"/>
</dbReference>
<dbReference type="PANTHER" id="PTHR18964:SF149">
    <property type="entry name" value="BIFUNCTIONAL UDP-N-ACETYLGLUCOSAMINE 2-EPIMERASE_N-ACETYLMANNOSAMINE KINASE"/>
    <property type="match status" value="1"/>
</dbReference>
<gene>
    <name evidence="2" type="primary">alsK</name>
    <name evidence="2" type="ORF">H9813_02880</name>
</gene>